<dbReference type="InterPro" id="IPR042178">
    <property type="entry name" value="Serpin_sf_1"/>
</dbReference>
<keyword evidence="5" id="KW-1185">Reference proteome</keyword>
<dbReference type="PATRIC" id="fig|68223.7.peg.8856"/>
<feature type="compositionally biased region" description="Basic and acidic residues" evidence="2">
    <location>
        <begin position="399"/>
        <end position="411"/>
    </location>
</feature>
<evidence type="ECO:0000313" key="4">
    <source>
        <dbReference type="EMBL" id="KJY30345.1"/>
    </source>
</evidence>
<comment type="similarity">
    <text evidence="1">Belongs to the serpin family.</text>
</comment>
<evidence type="ECO:0000313" key="5">
    <source>
        <dbReference type="Proteomes" id="UP000033551"/>
    </source>
</evidence>
<dbReference type="AlphaFoldDB" id="A0A0F4J811"/>
<reference evidence="4 5" key="1">
    <citation type="submission" date="2015-02" db="EMBL/GenBank/DDBJ databases">
        <authorList>
            <person name="Ju K.-S."/>
            <person name="Doroghazi J.R."/>
            <person name="Metcalf W."/>
        </authorList>
    </citation>
    <scope>NUCLEOTIDE SEQUENCE [LARGE SCALE GENOMIC DNA]</scope>
    <source>
        <strain evidence="4 5">NRRL ISP-5550</strain>
    </source>
</reference>
<evidence type="ECO:0000256" key="1">
    <source>
        <dbReference type="RuleBase" id="RU000411"/>
    </source>
</evidence>
<dbReference type="RefSeq" id="WP_045949046.1">
    <property type="nucleotide sequence ID" value="NZ_JZWV01000571.1"/>
</dbReference>
<feature type="region of interest" description="Disordered" evidence="2">
    <location>
        <begin position="392"/>
        <end position="435"/>
    </location>
</feature>
<name>A0A0F4J811_9ACTN</name>
<dbReference type="Proteomes" id="UP000033551">
    <property type="component" value="Unassembled WGS sequence"/>
</dbReference>
<dbReference type="InterPro" id="IPR036186">
    <property type="entry name" value="Serpin_sf"/>
</dbReference>
<evidence type="ECO:0000259" key="3">
    <source>
        <dbReference type="SMART" id="SM00093"/>
    </source>
</evidence>
<feature type="compositionally biased region" description="Acidic residues" evidence="2">
    <location>
        <begin position="412"/>
        <end position="422"/>
    </location>
</feature>
<dbReference type="PANTHER" id="PTHR11461:SF211">
    <property type="entry name" value="GH10112P-RELATED"/>
    <property type="match status" value="1"/>
</dbReference>
<sequence length="435" mass="45812">MSMRNSTVRAVNRLTAHWAGAHRGDAGTVFTAAGVWPLLAPLADGAAGPARAELAEALGMPAERAAGAARELLAALDGVRGLRAAAGLWTRADLPLEAAWLERLAPGSHGTLSGGAEADHKALDAWADRQTDGLVRQMPVTLTEGPDGTRLVLASALALKTRWIRPFTEWPGEAAEGPWAGRPLRMLHRFSRLQDRVGVAEGPAGAVTLLEVVGNTGVDVHLLLGEPGAGSGAVLTTGIEAVTRSRPVVPASLLPAGRPAPGLSIGTELAQTPGPRLAVRTPAFEVRAVHDLGERARMFGLEAARDSRRSHFPGVSSAPLAVGSAQQSAVAWFHAEGFEAAAVTAISAVGAGVPPRTRYRVRRTEVSFDRPFGFLAVHRTSRLVLAAGWVSDPVPYAEPPEKTEEEKRREEEEADAQWEEEERAAAASRPAPPSP</sequence>
<protein>
    <submittedName>
        <fullName evidence="4">Proteinase inhibitor I4 serpin</fullName>
    </submittedName>
</protein>
<accession>A0A0F4J811</accession>
<dbReference type="InterPro" id="IPR023796">
    <property type="entry name" value="Serpin_dom"/>
</dbReference>
<dbReference type="Gene3D" id="3.30.497.10">
    <property type="entry name" value="Antithrombin, subunit I, domain 2"/>
    <property type="match status" value="2"/>
</dbReference>
<proteinExistence type="inferred from homology"/>
<dbReference type="SUPFAM" id="SSF56574">
    <property type="entry name" value="Serpins"/>
    <property type="match status" value="2"/>
</dbReference>
<dbReference type="PANTHER" id="PTHR11461">
    <property type="entry name" value="SERINE PROTEASE INHIBITOR, SERPIN"/>
    <property type="match status" value="1"/>
</dbReference>
<dbReference type="SMART" id="SM00093">
    <property type="entry name" value="SERPIN"/>
    <property type="match status" value="1"/>
</dbReference>
<comment type="caution">
    <text evidence="4">The sequence shown here is derived from an EMBL/GenBank/DDBJ whole genome shotgun (WGS) entry which is preliminary data.</text>
</comment>
<dbReference type="GO" id="GO:0005615">
    <property type="term" value="C:extracellular space"/>
    <property type="evidence" value="ECO:0007669"/>
    <property type="project" value="InterPro"/>
</dbReference>
<feature type="domain" description="Serpin" evidence="3">
    <location>
        <begin position="12"/>
        <end position="393"/>
    </location>
</feature>
<dbReference type="STRING" id="68223.GCA_002028425_06310"/>
<dbReference type="InterPro" id="IPR000215">
    <property type="entry name" value="Serpin_fam"/>
</dbReference>
<evidence type="ECO:0000256" key="2">
    <source>
        <dbReference type="SAM" id="MobiDB-lite"/>
    </source>
</evidence>
<dbReference type="EMBL" id="JZWV01000571">
    <property type="protein sequence ID" value="KJY30345.1"/>
    <property type="molecule type" value="Genomic_DNA"/>
</dbReference>
<dbReference type="GO" id="GO:0004867">
    <property type="term" value="F:serine-type endopeptidase inhibitor activity"/>
    <property type="evidence" value="ECO:0007669"/>
    <property type="project" value="InterPro"/>
</dbReference>
<organism evidence="4 5">
    <name type="scientific">Streptomyces katrae</name>
    <dbReference type="NCBI Taxonomy" id="68223"/>
    <lineage>
        <taxon>Bacteria</taxon>
        <taxon>Bacillati</taxon>
        <taxon>Actinomycetota</taxon>
        <taxon>Actinomycetes</taxon>
        <taxon>Kitasatosporales</taxon>
        <taxon>Streptomycetaceae</taxon>
        <taxon>Streptomyces</taxon>
    </lineage>
</organism>
<dbReference type="Pfam" id="PF00079">
    <property type="entry name" value="Serpin"/>
    <property type="match status" value="2"/>
</dbReference>
<gene>
    <name evidence="4" type="ORF">VR44_20705</name>
</gene>